<gene>
    <name evidence="14" type="primary">rnhB</name>
    <name evidence="18" type="ORF">FHS87_000024</name>
</gene>
<keyword evidence="13 14" id="KW-0464">Manganese</keyword>
<dbReference type="Proteomes" id="UP000580654">
    <property type="component" value="Unassembled WGS sequence"/>
</dbReference>
<evidence type="ECO:0000256" key="12">
    <source>
        <dbReference type="ARBA" id="ARBA00022801"/>
    </source>
</evidence>
<keyword evidence="9 14" id="KW-0540">Nuclease</keyword>
<comment type="similarity">
    <text evidence="5 14 16">Belongs to the RNase HII family.</text>
</comment>
<dbReference type="GO" id="GO:0004523">
    <property type="term" value="F:RNA-DNA hybrid ribonuclease activity"/>
    <property type="evidence" value="ECO:0007669"/>
    <property type="project" value="UniProtKB-UniRule"/>
</dbReference>
<evidence type="ECO:0000256" key="14">
    <source>
        <dbReference type="HAMAP-Rule" id="MF_00052"/>
    </source>
</evidence>
<dbReference type="HAMAP" id="MF_00052_B">
    <property type="entry name" value="RNase_HII_B"/>
    <property type="match status" value="1"/>
</dbReference>
<evidence type="ECO:0000259" key="17">
    <source>
        <dbReference type="PROSITE" id="PS51975"/>
    </source>
</evidence>
<reference evidence="18 19" key="1">
    <citation type="submission" date="2020-08" db="EMBL/GenBank/DDBJ databases">
        <title>Genomic Encyclopedia of Type Strains, Phase IV (KMG-IV): sequencing the most valuable type-strain genomes for metagenomic binning, comparative biology and taxonomic classification.</title>
        <authorList>
            <person name="Goeker M."/>
        </authorList>
    </citation>
    <scope>NUCLEOTIDE SEQUENCE [LARGE SCALE GENOMIC DNA]</scope>
    <source>
        <strain evidence="18 19">DSM 25622</strain>
    </source>
</reference>
<dbReference type="RefSeq" id="WP_184512589.1">
    <property type="nucleotide sequence ID" value="NZ_JACIJD010000001.1"/>
</dbReference>
<dbReference type="PROSITE" id="PS51975">
    <property type="entry name" value="RNASE_H_2"/>
    <property type="match status" value="1"/>
</dbReference>
<evidence type="ECO:0000256" key="6">
    <source>
        <dbReference type="ARBA" id="ARBA00012180"/>
    </source>
</evidence>
<evidence type="ECO:0000313" key="18">
    <source>
        <dbReference type="EMBL" id="MBB5692013.1"/>
    </source>
</evidence>
<dbReference type="InterPro" id="IPR012337">
    <property type="entry name" value="RNaseH-like_sf"/>
</dbReference>
<dbReference type="Pfam" id="PF01351">
    <property type="entry name" value="RNase_HII"/>
    <property type="match status" value="1"/>
</dbReference>
<proteinExistence type="inferred from homology"/>
<dbReference type="InterPro" id="IPR024567">
    <property type="entry name" value="RNase_HII/HIII_dom"/>
</dbReference>
<dbReference type="GO" id="GO:0006298">
    <property type="term" value="P:mismatch repair"/>
    <property type="evidence" value="ECO:0007669"/>
    <property type="project" value="TreeGrafter"/>
</dbReference>
<dbReference type="AlphaFoldDB" id="A0A840YDM4"/>
<keyword evidence="10 14" id="KW-0479">Metal-binding</keyword>
<dbReference type="GO" id="GO:0043137">
    <property type="term" value="P:DNA replication, removal of RNA primer"/>
    <property type="evidence" value="ECO:0007669"/>
    <property type="project" value="TreeGrafter"/>
</dbReference>
<feature type="domain" description="RNase H type-2" evidence="17">
    <location>
        <begin position="27"/>
        <end position="222"/>
    </location>
</feature>
<comment type="subcellular location">
    <subcellularLocation>
        <location evidence="4 14">Cytoplasm</location>
    </subcellularLocation>
</comment>
<dbReference type="GO" id="GO:0005737">
    <property type="term" value="C:cytoplasm"/>
    <property type="evidence" value="ECO:0007669"/>
    <property type="project" value="UniProtKB-SubCell"/>
</dbReference>
<evidence type="ECO:0000256" key="10">
    <source>
        <dbReference type="ARBA" id="ARBA00022723"/>
    </source>
</evidence>
<dbReference type="GO" id="GO:0030145">
    <property type="term" value="F:manganese ion binding"/>
    <property type="evidence" value="ECO:0007669"/>
    <property type="project" value="UniProtKB-UniRule"/>
</dbReference>
<evidence type="ECO:0000256" key="11">
    <source>
        <dbReference type="ARBA" id="ARBA00022759"/>
    </source>
</evidence>
<keyword evidence="11 14" id="KW-0255">Endonuclease</keyword>
<evidence type="ECO:0000256" key="16">
    <source>
        <dbReference type="RuleBase" id="RU003515"/>
    </source>
</evidence>
<sequence>MARRPASRPSSPSLARPDFALEAAHPGPVAGVDEAGRGPLAGPVLAAAVIFPNPPPAGLAALLDDSKRLDAARRDAAHDALLRAREEGAALIGIGAASAAEIGRLNILRATHLAMLRAVSRLPVVPSLALVDGNAPPRLGCAVRCVVGGDGLSFSIAAASIMAKVVRDRAMARLGARWPDYGFARHAGYPTPAHREALARLGPTPHHRRGFSPVDQAVLAFP</sequence>
<dbReference type="InterPro" id="IPR036397">
    <property type="entry name" value="RNaseH_sf"/>
</dbReference>
<evidence type="ECO:0000256" key="4">
    <source>
        <dbReference type="ARBA" id="ARBA00004496"/>
    </source>
</evidence>
<accession>A0A840YDM4</accession>
<name>A0A840YDM4_9PROT</name>
<evidence type="ECO:0000256" key="13">
    <source>
        <dbReference type="ARBA" id="ARBA00023211"/>
    </source>
</evidence>
<comment type="cofactor">
    <cofactor evidence="2">
        <name>Mg(2+)</name>
        <dbReference type="ChEBI" id="CHEBI:18420"/>
    </cofactor>
</comment>
<dbReference type="PANTHER" id="PTHR10954:SF18">
    <property type="entry name" value="RIBONUCLEASE HII"/>
    <property type="match status" value="1"/>
</dbReference>
<evidence type="ECO:0000256" key="2">
    <source>
        <dbReference type="ARBA" id="ARBA00001946"/>
    </source>
</evidence>
<organism evidence="18 19">
    <name type="scientific">Muricoccus pecuniae</name>
    <dbReference type="NCBI Taxonomy" id="693023"/>
    <lineage>
        <taxon>Bacteria</taxon>
        <taxon>Pseudomonadati</taxon>
        <taxon>Pseudomonadota</taxon>
        <taxon>Alphaproteobacteria</taxon>
        <taxon>Acetobacterales</taxon>
        <taxon>Roseomonadaceae</taxon>
        <taxon>Muricoccus</taxon>
    </lineage>
</organism>
<protein>
    <recommendedName>
        <fullName evidence="7 14">Ribonuclease HII</fullName>
        <shortName evidence="14">RNase HII</shortName>
        <ecNumber evidence="6 14">3.1.26.4</ecNumber>
    </recommendedName>
</protein>
<dbReference type="InterPro" id="IPR001352">
    <property type="entry name" value="RNase_HII/HIII"/>
</dbReference>
<keyword evidence="12 14" id="KW-0378">Hydrolase</keyword>
<dbReference type="CDD" id="cd07182">
    <property type="entry name" value="RNase_HII_bacteria_HII_like"/>
    <property type="match status" value="1"/>
</dbReference>
<evidence type="ECO:0000256" key="7">
    <source>
        <dbReference type="ARBA" id="ARBA00019179"/>
    </source>
</evidence>
<feature type="binding site" evidence="14 15">
    <location>
        <position position="34"/>
    </location>
    <ligand>
        <name>a divalent metal cation</name>
        <dbReference type="ChEBI" id="CHEBI:60240"/>
    </ligand>
</feature>
<keyword evidence="8 14" id="KW-0963">Cytoplasm</keyword>
<feature type="binding site" evidence="14 15">
    <location>
        <position position="33"/>
    </location>
    <ligand>
        <name>a divalent metal cation</name>
        <dbReference type="ChEBI" id="CHEBI:60240"/>
    </ligand>
</feature>
<evidence type="ECO:0000256" key="15">
    <source>
        <dbReference type="PROSITE-ProRule" id="PRU01319"/>
    </source>
</evidence>
<dbReference type="SUPFAM" id="SSF53098">
    <property type="entry name" value="Ribonuclease H-like"/>
    <property type="match status" value="1"/>
</dbReference>
<comment type="function">
    <text evidence="3 14 16">Endonuclease that specifically degrades the RNA of RNA-DNA hybrids.</text>
</comment>
<evidence type="ECO:0000256" key="3">
    <source>
        <dbReference type="ARBA" id="ARBA00004065"/>
    </source>
</evidence>
<evidence type="ECO:0000256" key="1">
    <source>
        <dbReference type="ARBA" id="ARBA00000077"/>
    </source>
</evidence>
<comment type="catalytic activity">
    <reaction evidence="1 14 15 16">
        <text>Endonucleolytic cleavage to 5'-phosphomonoester.</text>
        <dbReference type="EC" id="3.1.26.4"/>
    </reaction>
</comment>
<dbReference type="GO" id="GO:0003723">
    <property type="term" value="F:RNA binding"/>
    <property type="evidence" value="ECO:0007669"/>
    <property type="project" value="UniProtKB-UniRule"/>
</dbReference>
<feature type="binding site" evidence="14 15">
    <location>
        <position position="132"/>
    </location>
    <ligand>
        <name>a divalent metal cation</name>
        <dbReference type="ChEBI" id="CHEBI:60240"/>
    </ligand>
</feature>
<dbReference type="Gene3D" id="3.30.420.10">
    <property type="entry name" value="Ribonuclease H-like superfamily/Ribonuclease H"/>
    <property type="match status" value="1"/>
</dbReference>
<evidence type="ECO:0000313" key="19">
    <source>
        <dbReference type="Proteomes" id="UP000580654"/>
    </source>
</evidence>
<dbReference type="NCBIfam" id="NF000595">
    <property type="entry name" value="PRK00015.1-3"/>
    <property type="match status" value="1"/>
</dbReference>
<comment type="cofactor">
    <cofactor evidence="14 15">
        <name>Mn(2+)</name>
        <dbReference type="ChEBI" id="CHEBI:29035"/>
    </cofactor>
    <cofactor evidence="14 15">
        <name>Mg(2+)</name>
        <dbReference type="ChEBI" id="CHEBI:18420"/>
    </cofactor>
    <text evidence="14 15">Manganese or magnesium. Binds 1 divalent metal ion per monomer in the absence of substrate. May bind a second metal ion after substrate binding.</text>
</comment>
<dbReference type="EMBL" id="JACIJD010000001">
    <property type="protein sequence ID" value="MBB5692013.1"/>
    <property type="molecule type" value="Genomic_DNA"/>
</dbReference>
<dbReference type="InterPro" id="IPR022898">
    <property type="entry name" value="RNase_HII"/>
</dbReference>
<comment type="caution">
    <text evidence="18">The sequence shown here is derived from an EMBL/GenBank/DDBJ whole genome shotgun (WGS) entry which is preliminary data.</text>
</comment>
<dbReference type="EC" id="3.1.26.4" evidence="6 14"/>
<keyword evidence="19" id="KW-1185">Reference proteome</keyword>
<evidence type="ECO:0000256" key="5">
    <source>
        <dbReference type="ARBA" id="ARBA00007383"/>
    </source>
</evidence>
<dbReference type="GO" id="GO:0032299">
    <property type="term" value="C:ribonuclease H2 complex"/>
    <property type="evidence" value="ECO:0007669"/>
    <property type="project" value="TreeGrafter"/>
</dbReference>
<evidence type="ECO:0000256" key="8">
    <source>
        <dbReference type="ARBA" id="ARBA00022490"/>
    </source>
</evidence>
<evidence type="ECO:0000256" key="9">
    <source>
        <dbReference type="ARBA" id="ARBA00022722"/>
    </source>
</evidence>
<dbReference type="PANTHER" id="PTHR10954">
    <property type="entry name" value="RIBONUCLEASE H2 SUBUNIT A"/>
    <property type="match status" value="1"/>
</dbReference>